<evidence type="ECO:0000313" key="3">
    <source>
        <dbReference type="EMBL" id="GEM43932.1"/>
    </source>
</evidence>
<evidence type="ECO:0008006" key="5">
    <source>
        <dbReference type="Google" id="ProtNLM"/>
    </source>
</evidence>
<reference evidence="3 4" key="1">
    <citation type="submission" date="2019-07" db="EMBL/GenBank/DDBJ databases">
        <title>Whole genome shotgun sequence of Nocardia ninae NBRC 108245.</title>
        <authorList>
            <person name="Hosoyama A."/>
            <person name="Uohara A."/>
            <person name="Ohji S."/>
            <person name="Ichikawa N."/>
        </authorList>
    </citation>
    <scope>NUCLEOTIDE SEQUENCE [LARGE SCALE GENOMIC DNA]</scope>
    <source>
        <strain evidence="3 4">NBRC 108245</strain>
    </source>
</reference>
<dbReference type="Proteomes" id="UP000321424">
    <property type="component" value="Unassembled WGS sequence"/>
</dbReference>
<sequence>MLEPNGPLPPEIYWRRRALAIGALVVALALVIWLVLTVSRGGDSPGDSKPVAASSSSSTASKPADASTTKAAEPSESGTPAPSSAASSASNEPAAGAGQCPDQSLAIKISVDQPTYRVGEQPNFRIVITNISSVMCQRDMNLAQIQASVLSLDGQRRFWTSSDCSPVDESNARNLKPGEQALFTVRWSGTTSQQGCVGERVPVPAGAYQVIAQFGSLHSSPEPFNLTTT</sequence>
<keyword evidence="4" id="KW-1185">Reference proteome</keyword>
<accession>A0A511MTL9</accession>
<feature type="transmembrane region" description="Helical" evidence="2">
    <location>
        <begin position="20"/>
        <end position="39"/>
    </location>
</feature>
<feature type="region of interest" description="Disordered" evidence="1">
    <location>
        <begin position="42"/>
        <end position="99"/>
    </location>
</feature>
<name>A0A511MTL9_9NOCA</name>
<dbReference type="OrthoDB" id="5189092at2"/>
<proteinExistence type="predicted"/>
<dbReference type="RefSeq" id="WP_147143369.1">
    <property type="nucleotide sequence ID" value="NZ_BJXA01000122.1"/>
</dbReference>
<feature type="compositionally biased region" description="Low complexity" evidence="1">
    <location>
        <begin position="47"/>
        <end position="98"/>
    </location>
</feature>
<keyword evidence="2" id="KW-1133">Transmembrane helix</keyword>
<gene>
    <name evidence="3" type="ORF">NN4_84510</name>
</gene>
<keyword evidence="2" id="KW-0472">Membrane</keyword>
<protein>
    <recommendedName>
        <fullName evidence="5">Intracellular proteinase inhibitor BsuPI domain-containing protein</fullName>
    </recommendedName>
</protein>
<organism evidence="3 4">
    <name type="scientific">Nocardia ninae NBRC 108245</name>
    <dbReference type="NCBI Taxonomy" id="1210091"/>
    <lineage>
        <taxon>Bacteria</taxon>
        <taxon>Bacillati</taxon>
        <taxon>Actinomycetota</taxon>
        <taxon>Actinomycetes</taxon>
        <taxon>Mycobacteriales</taxon>
        <taxon>Nocardiaceae</taxon>
        <taxon>Nocardia</taxon>
    </lineage>
</organism>
<keyword evidence="2" id="KW-0812">Transmembrane</keyword>
<evidence type="ECO:0000256" key="1">
    <source>
        <dbReference type="SAM" id="MobiDB-lite"/>
    </source>
</evidence>
<dbReference type="EMBL" id="BJXA01000122">
    <property type="protein sequence ID" value="GEM43932.1"/>
    <property type="molecule type" value="Genomic_DNA"/>
</dbReference>
<evidence type="ECO:0000313" key="4">
    <source>
        <dbReference type="Proteomes" id="UP000321424"/>
    </source>
</evidence>
<evidence type="ECO:0000256" key="2">
    <source>
        <dbReference type="SAM" id="Phobius"/>
    </source>
</evidence>
<comment type="caution">
    <text evidence="3">The sequence shown here is derived from an EMBL/GenBank/DDBJ whole genome shotgun (WGS) entry which is preliminary data.</text>
</comment>
<dbReference type="AlphaFoldDB" id="A0A511MTL9"/>